<name>G6YPU0_9GAMM</name>
<keyword evidence="1" id="KW-1133">Transmembrane helix</keyword>
<reference evidence="2 3" key="1">
    <citation type="journal article" date="2012" name="J. Bacteriol.">
        <title>Genome sequence of deep-sea manganese-oxidizing bacterium Marinobacter manganoxydans MnI7-9.</title>
        <authorList>
            <person name="Wang H."/>
            <person name="Li H."/>
            <person name="Shao Z."/>
            <person name="Liao S."/>
            <person name="Johnstone L."/>
            <person name="Rensing C."/>
            <person name="Wang G."/>
        </authorList>
    </citation>
    <scope>NUCLEOTIDE SEQUENCE [LARGE SCALE GENOMIC DNA]</scope>
    <source>
        <strain evidence="2 3">MnI7-9</strain>
    </source>
</reference>
<dbReference type="PATRIC" id="fig|1094979.3.peg.811"/>
<dbReference type="AlphaFoldDB" id="G6YPU0"/>
<organism evidence="2 3">
    <name type="scientific">Marinobacter manganoxydans MnI7-9</name>
    <dbReference type="NCBI Taxonomy" id="1094979"/>
    <lineage>
        <taxon>Bacteria</taxon>
        <taxon>Pseudomonadati</taxon>
        <taxon>Pseudomonadota</taxon>
        <taxon>Gammaproteobacteria</taxon>
        <taxon>Pseudomonadales</taxon>
        <taxon>Marinobacteraceae</taxon>
        <taxon>Marinobacter</taxon>
    </lineage>
</organism>
<accession>G6YPU0</accession>
<keyword evidence="3" id="KW-1185">Reference proteome</keyword>
<gene>
    <name evidence="2" type="ORF">KYE_04276</name>
</gene>
<sequence length="350" mass="37474">MNLNVSPSKQSGLSLIELMIALLLGTFLTVGLVQIFSSNSQSFRVVEASARAQESGRFGADILSRALRNAGFYGCFPLEGVTNNLDVSDSDYDPALHDFQFQGITAESSLRPTDAIAGTDFFVTMGVRRAGASVASTAQVNSASFTVNERGDLETGDIILITDCINGDIFELSNVQGGTGGATITLVANSGNGEPGNDFSANSPPGCTTTQNCLSAVYGEGSDVFRTYSEAYFIATGASGEPGLFMRDRNGTTFELVSGVIDMRLRFGEGQPATGVQDWKLPSDSTLDWDSVLAVEVSLLVRGGEDEVLQTRSRLCYPSWTDCSGVKNWTAQDDRLYRAFNFTAAIRNRI</sequence>
<evidence type="ECO:0000256" key="1">
    <source>
        <dbReference type="SAM" id="Phobius"/>
    </source>
</evidence>
<dbReference type="GO" id="GO:0043683">
    <property type="term" value="P:type IV pilus assembly"/>
    <property type="evidence" value="ECO:0007669"/>
    <property type="project" value="InterPro"/>
</dbReference>
<protein>
    <submittedName>
        <fullName evidence="2">Type IV pilus assembly protein PilW</fullName>
    </submittedName>
</protein>
<dbReference type="InterPro" id="IPR032092">
    <property type="entry name" value="PilW"/>
</dbReference>
<evidence type="ECO:0000313" key="3">
    <source>
        <dbReference type="Proteomes" id="UP000003208"/>
    </source>
</evidence>
<keyword evidence="1" id="KW-0812">Transmembrane</keyword>
<dbReference type="InterPro" id="IPR012902">
    <property type="entry name" value="N_methyl_site"/>
</dbReference>
<dbReference type="RefSeq" id="WP_008170720.1">
    <property type="nucleotide sequence ID" value="NZ_AGTR01000015.1"/>
</dbReference>
<dbReference type="Pfam" id="PF07963">
    <property type="entry name" value="N_methyl"/>
    <property type="match status" value="1"/>
</dbReference>
<feature type="transmembrane region" description="Helical" evidence="1">
    <location>
        <begin position="12"/>
        <end position="36"/>
    </location>
</feature>
<evidence type="ECO:0000313" key="2">
    <source>
        <dbReference type="EMBL" id="EHJ05716.1"/>
    </source>
</evidence>
<dbReference type="PROSITE" id="PS00409">
    <property type="entry name" value="PROKAR_NTER_METHYL"/>
    <property type="match status" value="1"/>
</dbReference>
<keyword evidence="1" id="KW-0472">Membrane</keyword>
<dbReference type="EMBL" id="AGTR01000015">
    <property type="protein sequence ID" value="EHJ05716.1"/>
    <property type="molecule type" value="Genomic_DNA"/>
</dbReference>
<dbReference type="Pfam" id="PF16074">
    <property type="entry name" value="PilW"/>
    <property type="match status" value="1"/>
</dbReference>
<proteinExistence type="predicted"/>
<dbReference type="Proteomes" id="UP000003208">
    <property type="component" value="Unassembled WGS sequence"/>
</dbReference>